<proteinExistence type="predicted"/>
<protein>
    <submittedName>
        <fullName evidence="2">Uncharacterized protein</fullName>
    </submittedName>
</protein>
<dbReference type="Proteomes" id="UP001303046">
    <property type="component" value="Unassembled WGS sequence"/>
</dbReference>
<evidence type="ECO:0000256" key="1">
    <source>
        <dbReference type="SAM" id="MobiDB-lite"/>
    </source>
</evidence>
<accession>A0ABR1E0B3</accession>
<sequence length="78" mass="8349">MISAQRTRAALTPPARPIETATPRKTKSEEYVSTKLEMLDDNICANECISLAGVSLVALAHSSRDSSSLGEMKGNGDR</sequence>
<comment type="caution">
    <text evidence="2">The sequence shown here is derived from an EMBL/GenBank/DDBJ whole genome shotgun (WGS) entry which is preliminary data.</text>
</comment>
<organism evidence="2 3">
    <name type="scientific">Necator americanus</name>
    <name type="common">Human hookworm</name>
    <dbReference type="NCBI Taxonomy" id="51031"/>
    <lineage>
        <taxon>Eukaryota</taxon>
        <taxon>Metazoa</taxon>
        <taxon>Ecdysozoa</taxon>
        <taxon>Nematoda</taxon>
        <taxon>Chromadorea</taxon>
        <taxon>Rhabditida</taxon>
        <taxon>Rhabditina</taxon>
        <taxon>Rhabditomorpha</taxon>
        <taxon>Strongyloidea</taxon>
        <taxon>Ancylostomatidae</taxon>
        <taxon>Bunostominae</taxon>
        <taxon>Necator</taxon>
    </lineage>
</organism>
<dbReference type="EMBL" id="JAVFWL010000005">
    <property type="protein sequence ID" value="KAK6756084.1"/>
    <property type="molecule type" value="Genomic_DNA"/>
</dbReference>
<name>A0ABR1E0B3_NECAM</name>
<evidence type="ECO:0000313" key="3">
    <source>
        <dbReference type="Proteomes" id="UP001303046"/>
    </source>
</evidence>
<evidence type="ECO:0000313" key="2">
    <source>
        <dbReference type="EMBL" id="KAK6756084.1"/>
    </source>
</evidence>
<gene>
    <name evidence="2" type="primary">Necator_chrV.g19253</name>
    <name evidence="2" type="ORF">RB195_014461</name>
</gene>
<feature type="region of interest" description="Disordered" evidence="1">
    <location>
        <begin position="1"/>
        <end position="28"/>
    </location>
</feature>
<reference evidence="2 3" key="1">
    <citation type="submission" date="2023-08" db="EMBL/GenBank/DDBJ databases">
        <title>A Necator americanus chromosomal reference genome.</title>
        <authorList>
            <person name="Ilik V."/>
            <person name="Petrzelkova K.J."/>
            <person name="Pardy F."/>
            <person name="Fuh T."/>
            <person name="Niatou-Singa F.S."/>
            <person name="Gouil Q."/>
            <person name="Baker L."/>
            <person name="Ritchie M.E."/>
            <person name="Jex A.R."/>
            <person name="Gazzola D."/>
            <person name="Li H."/>
            <person name="Toshio Fujiwara R."/>
            <person name="Zhan B."/>
            <person name="Aroian R.V."/>
            <person name="Pafco B."/>
            <person name="Schwarz E.M."/>
        </authorList>
    </citation>
    <scope>NUCLEOTIDE SEQUENCE [LARGE SCALE GENOMIC DNA]</scope>
    <source>
        <strain evidence="2 3">Aroian</strain>
        <tissue evidence="2">Whole animal</tissue>
    </source>
</reference>
<keyword evidence="3" id="KW-1185">Reference proteome</keyword>